<dbReference type="RefSeq" id="WP_067015921.1">
    <property type="nucleotide sequence ID" value="NZ_FLOB01000004.1"/>
</dbReference>
<evidence type="ECO:0000313" key="3">
    <source>
        <dbReference type="Proteomes" id="UP000092544"/>
    </source>
</evidence>
<reference evidence="2 3" key="1">
    <citation type="submission" date="2016-06" db="EMBL/GenBank/DDBJ databases">
        <authorList>
            <person name="Kjaerup R.B."/>
            <person name="Dalgaard T.S."/>
            <person name="Juul-Madsen H.R."/>
        </authorList>
    </citation>
    <scope>NUCLEOTIDE SEQUENCE [LARGE SCALE GENOMIC DNA]</scope>
    <source>
        <strain evidence="2 3">CECT 8886</strain>
    </source>
</reference>
<evidence type="ECO:0000256" key="1">
    <source>
        <dbReference type="SAM" id="Coils"/>
    </source>
</evidence>
<gene>
    <name evidence="2" type="ORF">MSP8886_02023</name>
</gene>
<protein>
    <submittedName>
        <fullName evidence="2">Uncharacterized protein</fullName>
    </submittedName>
</protein>
<proteinExistence type="predicted"/>
<accession>A0A1A8TGR5</accession>
<dbReference type="EMBL" id="FLOB01000004">
    <property type="protein sequence ID" value="SBS31211.1"/>
    <property type="molecule type" value="Genomic_DNA"/>
</dbReference>
<keyword evidence="1" id="KW-0175">Coiled coil</keyword>
<evidence type="ECO:0000313" key="2">
    <source>
        <dbReference type="EMBL" id="SBS31211.1"/>
    </source>
</evidence>
<dbReference type="Proteomes" id="UP000092544">
    <property type="component" value="Unassembled WGS sequence"/>
</dbReference>
<organism evidence="2 3">
    <name type="scientific">Marinomonas spartinae</name>
    <dbReference type="NCBI Taxonomy" id="1792290"/>
    <lineage>
        <taxon>Bacteria</taxon>
        <taxon>Pseudomonadati</taxon>
        <taxon>Pseudomonadota</taxon>
        <taxon>Gammaproteobacteria</taxon>
        <taxon>Oceanospirillales</taxon>
        <taxon>Oceanospirillaceae</taxon>
        <taxon>Marinomonas</taxon>
    </lineage>
</organism>
<dbReference type="AlphaFoldDB" id="A0A1A8TGR5"/>
<dbReference type="OrthoDB" id="7067696at2"/>
<feature type="coiled-coil region" evidence="1">
    <location>
        <begin position="207"/>
        <end position="241"/>
    </location>
</feature>
<name>A0A1A8TGR5_9GAMM</name>
<keyword evidence="3" id="KW-1185">Reference proteome</keyword>
<dbReference type="STRING" id="1792290.MSP8886_02023"/>
<sequence>MEIKISELIALFSLIVAFLAYRHAVKSSLSTAKQMQRISEDHLQLTSNVALTESSQKYVRLLSKVNGEFEKIVKSLSYPALKASTEIGETLDRYDNSSIGHPYLRHCFHNAITVVREAYDHELTYQTGLNLTSRVRSLKFIKDDVSHYENTQPEKSIFSFLKKERAPSTPEEYINLSTVFWDSVKEIYTRIPSNKEAEVFKDTLSVLKEYIQLHESKREILENLESELEQAIKENSLEMFEIRDIPNLGQKFYRVKGDIGRFRELYSPDFHGIESAPVTDGISYSIYAGSIAFIASQHFMWGKI</sequence>